<evidence type="ECO:0000313" key="2">
    <source>
        <dbReference type="EMBL" id="CAG8559753.1"/>
    </source>
</evidence>
<organism evidence="2 3">
    <name type="scientific">Diversispora eburnea</name>
    <dbReference type="NCBI Taxonomy" id="1213867"/>
    <lineage>
        <taxon>Eukaryota</taxon>
        <taxon>Fungi</taxon>
        <taxon>Fungi incertae sedis</taxon>
        <taxon>Mucoromycota</taxon>
        <taxon>Glomeromycotina</taxon>
        <taxon>Glomeromycetes</taxon>
        <taxon>Diversisporales</taxon>
        <taxon>Diversisporaceae</taxon>
        <taxon>Diversispora</taxon>
    </lineage>
</organism>
<evidence type="ECO:0000313" key="3">
    <source>
        <dbReference type="Proteomes" id="UP000789706"/>
    </source>
</evidence>
<dbReference type="Proteomes" id="UP000789706">
    <property type="component" value="Unassembled WGS sequence"/>
</dbReference>
<proteinExistence type="predicted"/>
<feature type="region of interest" description="Disordered" evidence="1">
    <location>
        <begin position="15"/>
        <end position="49"/>
    </location>
</feature>
<reference evidence="2" key="1">
    <citation type="submission" date="2021-06" db="EMBL/GenBank/DDBJ databases">
        <authorList>
            <person name="Kallberg Y."/>
            <person name="Tangrot J."/>
            <person name="Rosling A."/>
        </authorList>
    </citation>
    <scope>NUCLEOTIDE SEQUENCE</scope>
    <source>
        <strain evidence="2">AZ414A</strain>
    </source>
</reference>
<feature type="compositionally biased region" description="Acidic residues" evidence="1">
    <location>
        <begin position="18"/>
        <end position="42"/>
    </location>
</feature>
<dbReference type="AlphaFoldDB" id="A0A9N9FV57"/>
<protein>
    <submittedName>
        <fullName evidence="2">3076_t:CDS:1</fullName>
    </submittedName>
</protein>
<accession>A0A9N9FV57</accession>
<gene>
    <name evidence="2" type="ORF">DEBURN_LOCUS7527</name>
</gene>
<comment type="caution">
    <text evidence="2">The sequence shown here is derived from an EMBL/GenBank/DDBJ whole genome shotgun (WGS) entry which is preliminary data.</text>
</comment>
<evidence type="ECO:0000256" key="1">
    <source>
        <dbReference type="SAM" id="MobiDB-lite"/>
    </source>
</evidence>
<name>A0A9N9FV57_9GLOM</name>
<dbReference type="EMBL" id="CAJVPK010000921">
    <property type="protein sequence ID" value="CAG8559753.1"/>
    <property type="molecule type" value="Genomic_DNA"/>
</dbReference>
<keyword evidence="3" id="KW-1185">Reference proteome</keyword>
<sequence>MNLDELKQKQLLMVGGEEVGEEVSGEEIGDDVGEEEVGDDGDGGCGYDI</sequence>